<evidence type="ECO:0000256" key="1">
    <source>
        <dbReference type="SAM" id="Phobius"/>
    </source>
</evidence>
<proteinExistence type="predicted"/>
<feature type="transmembrane region" description="Helical" evidence="1">
    <location>
        <begin position="47"/>
        <end position="65"/>
    </location>
</feature>
<keyword evidence="1" id="KW-1133">Transmembrane helix</keyword>
<keyword evidence="1" id="KW-0472">Membrane</keyword>
<feature type="transmembrane region" description="Helical" evidence="1">
    <location>
        <begin position="20"/>
        <end position="41"/>
    </location>
</feature>
<sequence length="69" mass="7335">MNHSPRPQPATRDDGSRIGLAIVVGVVAFVLGGAIGFEAVWFIVEKAIPVLMLIGGVGFVMGAFGRRRR</sequence>
<reference evidence="2 3" key="1">
    <citation type="submission" date="2016-08" db="EMBL/GenBank/DDBJ databases">
        <title>The complete genome of Streptomyces subrutilus 10-1-1.</title>
        <authorList>
            <person name="Chen X."/>
        </authorList>
    </citation>
    <scope>NUCLEOTIDE SEQUENCE [LARGE SCALE GENOMIC DNA]</scope>
    <source>
        <strain evidence="2 3">10-1-1</strain>
        <plasmid evidence="3">pacmp2</plasmid>
    </source>
</reference>
<keyword evidence="1" id="KW-0812">Transmembrane</keyword>
<evidence type="ECO:0000313" key="2">
    <source>
        <dbReference type="EMBL" id="OEJ20924.1"/>
    </source>
</evidence>
<dbReference type="RefSeq" id="WP_069918073.1">
    <property type="nucleotide sequence ID" value="NZ_CM007204.1"/>
</dbReference>
<dbReference type="AlphaFoldDB" id="A0A1E5NXF0"/>
<keyword evidence="3" id="KW-1185">Reference proteome</keyword>
<geneLocation type="plasmid" evidence="3">
    <name>pacmp2</name>
</geneLocation>
<gene>
    <name evidence="2" type="ORF">BGK67_35405</name>
</gene>
<organism evidence="2 3">
    <name type="scientific">Streptomyces subrutilus</name>
    <dbReference type="NCBI Taxonomy" id="36818"/>
    <lineage>
        <taxon>Bacteria</taxon>
        <taxon>Bacillati</taxon>
        <taxon>Actinomycetota</taxon>
        <taxon>Actinomycetes</taxon>
        <taxon>Kitasatosporales</taxon>
        <taxon>Streptomycetaceae</taxon>
        <taxon>Streptomyces</taxon>
    </lineage>
</organism>
<evidence type="ECO:0000313" key="3">
    <source>
        <dbReference type="Proteomes" id="UP000095705"/>
    </source>
</evidence>
<keyword evidence="2" id="KW-0614">Plasmid</keyword>
<accession>A0A1E5NXF0</accession>
<name>A0A1E5NXF0_9ACTN</name>
<dbReference type="Proteomes" id="UP000095705">
    <property type="component" value="Plasmid pACMP2"/>
</dbReference>
<comment type="caution">
    <text evidence="2">The sequence shown here is derived from an EMBL/GenBank/DDBJ whole genome shotgun (WGS) entry which is preliminary data.</text>
</comment>
<protein>
    <submittedName>
        <fullName evidence="2">Uncharacterized protein</fullName>
    </submittedName>
</protein>
<dbReference type="EMBL" id="MEHK01000006">
    <property type="protein sequence ID" value="OEJ20924.1"/>
    <property type="molecule type" value="Genomic_DNA"/>
</dbReference>